<organism evidence="3 4">
    <name type="scientific">Glutamicibacter ardleyensis</name>
    <dbReference type="NCBI Taxonomy" id="225894"/>
    <lineage>
        <taxon>Bacteria</taxon>
        <taxon>Bacillati</taxon>
        <taxon>Actinomycetota</taxon>
        <taxon>Actinomycetes</taxon>
        <taxon>Micrococcales</taxon>
        <taxon>Micrococcaceae</taxon>
        <taxon>Glutamicibacter</taxon>
    </lineage>
</organism>
<evidence type="ECO:0000256" key="1">
    <source>
        <dbReference type="SAM" id="MobiDB-lite"/>
    </source>
</evidence>
<dbReference type="Pfam" id="PF23843">
    <property type="entry name" value="DUF7210"/>
    <property type="match status" value="1"/>
</dbReference>
<evidence type="ECO:0000259" key="2">
    <source>
        <dbReference type="Pfam" id="PF23843"/>
    </source>
</evidence>
<feature type="domain" description="DUF7210" evidence="2">
    <location>
        <begin position="19"/>
        <end position="43"/>
    </location>
</feature>
<feature type="compositionally biased region" description="Basic and acidic residues" evidence="1">
    <location>
        <begin position="76"/>
        <end position="124"/>
    </location>
</feature>
<dbReference type="GeneID" id="303305994"/>
<accession>A0ABQ2DVL8</accession>
<proteinExistence type="predicted"/>
<dbReference type="Proteomes" id="UP000606115">
    <property type="component" value="Unassembled WGS sequence"/>
</dbReference>
<feature type="region of interest" description="Disordered" evidence="1">
    <location>
        <begin position="75"/>
        <end position="124"/>
    </location>
</feature>
<keyword evidence="4" id="KW-1185">Reference proteome</keyword>
<evidence type="ECO:0000313" key="4">
    <source>
        <dbReference type="Proteomes" id="UP000606115"/>
    </source>
</evidence>
<comment type="caution">
    <text evidence="3">The sequence shown here is derived from an EMBL/GenBank/DDBJ whole genome shotgun (WGS) entry which is preliminary data.</text>
</comment>
<gene>
    <name evidence="3" type="ORF">GCM10007173_36720</name>
</gene>
<feature type="region of interest" description="Disordered" evidence="1">
    <location>
        <begin position="1"/>
        <end position="27"/>
    </location>
</feature>
<dbReference type="EMBL" id="BMKX01000015">
    <property type="protein sequence ID" value="GGJ74417.1"/>
    <property type="molecule type" value="Genomic_DNA"/>
</dbReference>
<evidence type="ECO:0000313" key="3">
    <source>
        <dbReference type="EMBL" id="GGJ74417.1"/>
    </source>
</evidence>
<reference evidence="4" key="1">
    <citation type="journal article" date="2019" name="Int. J. Syst. Evol. Microbiol.">
        <title>The Global Catalogue of Microorganisms (GCM) 10K type strain sequencing project: providing services to taxonomists for standard genome sequencing and annotation.</title>
        <authorList>
            <consortium name="The Broad Institute Genomics Platform"/>
            <consortium name="The Broad Institute Genome Sequencing Center for Infectious Disease"/>
            <person name="Wu L."/>
            <person name="Ma J."/>
        </authorList>
    </citation>
    <scope>NUCLEOTIDE SEQUENCE [LARGE SCALE GENOMIC DNA]</scope>
    <source>
        <strain evidence="4">CGMCC 1.3685</strain>
    </source>
</reference>
<dbReference type="RefSeq" id="WP_188687467.1">
    <property type="nucleotide sequence ID" value="NZ_BMKX01000015.1"/>
</dbReference>
<dbReference type="InterPro" id="IPR055634">
    <property type="entry name" value="DUF7210"/>
</dbReference>
<protein>
    <recommendedName>
        <fullName evidence="2">DUF7210 domain-containing protein</fullName>
    </recommendedName>
</protein>
<name>A0ABQ2DVL8_9MICC</name>
<sequence length="124" mass="12782">MAPTIRMRSLISGSRNGKKWPKPGETLDVPAAEAKQLIDQGIAVSLDDVQTATDTGTVETATVPAGNSSLAALRQSKVDAAEAQKEADEKAKADAEAKEQEAADAKAKADAEAKAKPAPKGKAD</sequence>